<dbReference type="InterPro" id="IPR019808">
    <property type="entry name" value="Histidine_triad_CS"/>
</dbReference>
<evidence type="ECO:0000256" key="1">
    <source>
        <dbReference type="ARBA" id="ARBA00022741"/>
    </source>
</evidence>
<evidence type="ECO:0000259" key="5">
    <source>
        <dbReference type="PROSITE" id="PS51084"/>
    </source>
</evidence>
<proteinExistence type="predicted"/>
<dbReference type="eggNOG" id="KOG3379">
    <property type="taxonomic scope" value="Eukaryota"/>
</dbReference>
<dbReference type="SUPFAM" id="SSF54197">
    <property type="entry name" value="HIT-like"/>
    <property type="match status" value="1"/>
</dbReference>
<name>A0A0E0IXH7_ORYNI</name>
<reference evidence="6" key="2">
    <citation type="submission" date="2018-04" db="EMBL/GenBank/DDBJ databases">
        <title>OnivRS2 (Oryza nivara Reference Sequence Version 2).</title>
        <authorList>
            <person name="Zhang J."/>
            <person name="Kudrna D."/>
            <person name="Lee S."/>
            <person name="Talag J."/>
            <person name="Rajasekar S."/>
            <person name="Welchert J."/>
            <person name="Hsing Y.-I."/>
            <person name="Wing R.A."/>
        </authorList>
    </citation>
    <scope>NUCLEOTIDE SEQUENCE [LARGE SCALE GENOMIC DNA]</scope>
    <source>
        <strain evidence="6">SL10</strain>
    </source>
</reference>
<feature type="coiled-coil region" evidence="4">
    <location>
        <begin position="155"/>
        <end position="182"/>
    </location>
</feature>
<evidence type="ECO:0000256" key="3">
    <source>
        <dbReference type="PROSITE-ProRule" id="PRU00464"/>
    </source>
</evidence>
<keyword evidence="2" id="KW-0378">Hydrolase</keyword>
<feature type="short sequence motif" description="Histidine triad motif" evidence="3">
    <location>
        <begin position="128"/>
        <end position="132"/>
    </location>
</feature>
<dbReference type="Gene3D" id="3.30.428.10">
    <property type="entry name" value="HIT-like"/>
    <property type="match status" value="1"/>
</dbReference>
<dbReference type="OMA" id="XLQKHDK"/>
<keyword evidence="4" id="KW-0175">Coiled coil</keyword>
<dbReference type="HOGENOM" id="CLU_056776_7_1_1"/>
<sequence>MDTVAGSKYRFGPHEIDERQVFRTSPLSFAIVNIRHTRPEKKLLLLFINEMCLCFESKKGMKERKKDSALNYISNRLVKRFADLSPDETSDLWIMAKEIGARVEQYHRASSLTFTIQDGPHSGQTVPHVHVHIVPRRKEDFENNDNNNGMMNAKNETLDLDIERKDRTMEEMAQEAKEYRALFS</sequence>
<dbReference type="InterPro" id="IPR051884">
    <property type="entry name" value="Bis(5'-adenosyl)-TPase_reg"/>
</dbReference>
<dbReference type="InterPro" id="IPR036265">
    <property type="entry name" value="HIT-like_sf"/>
</dbReference>
<organism evidence="6">
    <name type="scientific">Oryza nivara</name>
    <name type="common">Indian wild rice</name>
    <name type="synonym">Oryza sativa f. spontanea</name>
    <dbReference type="NCBI Taxonomy" id="4536"/>
    <lineage>
        <taxon>Eukaryota</taxon>
        <taxon>Viridiplantae</taxon>
        <taxon>Streptophyta</taxon>
        <taxon>Embryophyta</taxon>
        <taxon>Tracheophyta</taxon>
        <taxon>Spermatophyta</taxon>
        <taxon>Magnoliopsida</taxon>
        <taxon>Liliopsida</taxon>
        <taxon>Poales</taxon>
        <taxon>Poaceae</taxon>
        <taxon>BOP clade</taxon>
        <taxon>Oryzoideae</taxon>
        <taxon>Oryzeae</taxon>
        <taxon>Oryzinae</taxon>
        <taxon>Oryza</taxon>
    </lineage>
</organism>
<reference evidence="6" key="1">
    <citation type="submission" date="2015-04" db="UniProtKB">
        <authorList>
            <consortium name="EnsemblPlants"/>
        </authorList>
    </citation>
    <scope>IDENTIFICATION</scope>
    <source>
        <strain evidence="6">SL10</strain>
    </source>
</reference>
<keyword evidence="7" id="KW-1185">Reference proteome</keyword>
<evidence type="ECO:0000313" key="6">
    <source>
        <dbReference type="EnsemblPlants" id="ONIVA11G01380.1"/>
    </source>
</evidence>
<dbReference type="InterPro" id="IPR011146">
    <property type="entry name" value="HIT-like"/>
</dbReference>
<dbReference type="STRING" id="4536.A0A0E0IXH7"/>
<keyword evidence="1" id="KW-0547">Nucleotide-binding</keyword>
<evidence type="ECO:0000313" key="7">
    <source>
        <dbReference type="Proteomes" id="UP000006591"/>
    </source>
</evidence>
<dbReference type="FunFam" id="3.30.428.10:FF:000011">
    <property type="entry name" value="Fragile histidine triad"/>
    <property type="match status" value="1"/>
</dbReference>
<dbReference type="PROSITE" id="PS51084">
    <property type="entry name" value="HIT_2"/>
    <property type="match status" value="1"/>
</dbReference>
<dbReference type="AlphaFoldDB" id="A0A0E0IXH7"/>
<dbReference type="PANTHER" id="PTHR46243">
    <property type="entry name" value="BIS(5'-ADENOSYL)-TRIPHOSPHATASE"/>
    <property type="match status" value="1"/>
</dbReference>
<evidence type="ECO:0000256" key="4">
    <source>
        <dbReference type="SAM" id="Coils"/>
    </source>
</evidence>
<dbReference type="PROSITE" id="PS00892">
    <property type="entry name" value="HIT_1"/>
    <property type="match status" value="1"/>
</dbReference>
<accession>A0A0E0IXH7</accession>
<dbReference type="EnsemblPlants" id="ONIVA11G01380.1">
    <property type="protein sequence ID" value="ONIVA11G01380.1"/>
    <property type="gene ID" value="ONIVA11G01380"/>
</dbReference>
<dbReference type="GO" id="GO:0000166">
    <property type="term" value="F:nucleotide binding"/>
    <property type="evidence" value="ECO:0007669"/>
    <property type="project" value="UniProtKB-KW"/>
</dbReference>
<dbReference type="PANTHER" id="PTHR46243:SF1">
    <property type="entry name" value="BIS(5'-ADENOSYL)-TRIPHOSPHATASE"/>
    <property type="match status" value="1"/>
</dbReference>
<feature type="domain" description="HIT" evidence="5">
    <location>
        <begin position="78"/>
        <end position="143"/>
    </location>
</feature>
<dbReference type="Proteomes" id="UP000006591">
    <property type="component" value="Chromosome 11"/>
</dbReference>
<protein>
    <recommendedName>
        <fullName evidence="5">HIT domain-containing protein</fullName>
    </recommendedName>
</protein>
<evidence type="ECO:0000256" key="2">
    <source>
        <dbReference type="ARBA" id="ARBA00022801"/>
    </source>
</evidence>
<dbReference type="GO" id="GO:0047627">
    <property type="term" value="F:adenylylsulfatase activity"/>
    <property type="evidence" value="ECO:0007669"/>
    <property type="project" value="UniProtKB-ARBA"/>
</dbReference>
<dbReference type="Gramene" id="ONIVA11G01380.1">
    <property type="protein sequence ID" value="ONIVA11G01380.1"/>
    <property type="gene ID" value="ONIVA11G01380"/>
</dbReference>
<dbReference type="Pfam" id="PF01230">
    <property type="entry name" value="HIT"/>
    <property type="match status" value="1"/>
</dbReference>